<keyword evidence="5" id="KW-0804">Transcription</keyword>
<dbReference type="Proteomes" id="UP001498476">
    <property type="component" value="Unassembled WGS sequence"/>
</dbReference>
<proteinExistence type="inferred from homology"/>
<evidence type="ECO:0000256" key="5">
    <source>
        <dbReference type="ARBA" id="ARBA00023163"/>
    </source>
</evidence>
<comment type="subcellular location">
    <subcellularLocation>
        <location evidence="1">Nucleus</location>
    </subcellularLocation>
</comment>
<feature type="region of interest" description="Disordered" evidence="8">
    <location>
        <begin position="1"/>
        <end position="135"/>
    </location>
</feature>
<dbReference type="CDD" id="cd14710">
    <property type="entry name" value="bZIP_HAC1-like"/>
    <property type="match status" value="1"/>
</dbReference>
<dbReference type="InterPro" id="IPR046347">
    <property type="entry name" value="bZIP_sf"/>
</dbReference>
<feature type="compositionally biased region" description="Polar residues" evidence="8">
    <location>
        <begin position="16"/>
        <end position="30"/>
    </location>
</feature>
<dbReference type="PANTHER" id="PTHR46714:SF6">
    <property type="entry name" value="TRANSCRIPTIONAL ACTIVATOR HAC1"/>
    <property type="match status" value="1"/>
</dbReference>
<sequence length="411" mass="44113">MAFQQTSPMVKFENSPAESFISTPGDSYTSLFAAATPSAANTMNPMEMMTPKSFTEEKPTSSSAVDDLSDEEDESPAPSGDKKSAKKRKSWGQVLPEPKTNLPPRKRAKTEDEKEQRRVERVLRNRRAAQSSRERKRLEVEALEKRNKELESMLINAQKANLMLVEELNRFRRSSGVVTRSSSPLDSLRDNPVTLSQELFSSQDGHKPNSESSNPIVDDILISTATVNPASLSPELGPVDDSSEDVPEQPSTEAQTMSIVGGDAQVVPGLANIDGPSFSLASASDDVAFGLGDSFSMSAAIDADRYVLESGLLSSPNSSVIDDDYLAGDSAAGFTHQSDFDLFDINDFLIDEANPGASDFMAASDFAAADHELDFKVHDPETQVSSENPIQQPQPGASALGCDAGGIAVGV</sequence>
<name>A0ABR1HBY6_9HYPO</name>
<keyword evidence="4" id="KW-0238">DNA-binding</keyword>
<dbReference type="InterPro" id="IPR044280">
    <property type="entry name" value="Hac1/HY5"/>
</dbReference>
<keyword evidence="7" id="KW-0539">Nucleus</keyword>
<keyword evidence="3" id="KW-0805">Transcription regulation</keyword>
<comment type="caution">
    <text evidence="10">The sequence shown here is derived from an EMBL/GenBank/DDBJ whole genome shotgun (WGS) entry which is preliminary data.</text>
</comment>
<organism evidence="10 11">
    <name type="scientific">Neonectria punicea</name>
    <dbReference type="NCBI Taxonomy" id="979145"/>
    <lineage>
        <taxon>Eukaryota</taxon>
        <taxon>Fungi</taxon>
        <taxon>Dikarya</taxon>
        <taxon>Ascomycota</taxon>
        <taxon>Pezizomycotina</taxon>
        <taxon>Sordariomycetes</taxon>
        <taxon>Hypocreomycetidae</taxon>
        <taxon>Hypocreales</taxon>
        <taxon>Nectriaceae</taxon>
        <taxon>Neonectria</taxon>
    </lineage>
</organism>
<evidence type="ECO:0000256" key="4">
    <source>
        <dbReference type="ARBA" id="ARBA00023125"/>
    </source>
</evidence>
<evidence type="ECO:0000256" key="7">
    <source>
        <dbReference type="ARBA" id="ARBA00023242"/>
    </source>
</evidence>
<feature type="compositionally biased region" description="Basic and acidic residues" evidence="8">
    <location>
        <begin position="109"/>
        <end position="123"/>
    </location>
</feature>
<evidence type="ECO:0000256" key="8">
    <source>
        <dbReference type="SAM" id="MobiDB-lite"/>
    </source>
</evidence>
<keyword evidence="11" id="KW-1185">Reference proteome</keyword>
<dbReference type="PROSITE" id="PS50217">
    <property type="entry name" value="BZIP"/>
    <property type="match status" value="1"/>
</dbReference>
<dbReference type="PANTHER" id="PTHR46714">
    <property type="entry name" value="TRANSCRIPTIONAL ACTIVATOR HAC1"/>
    <property type="match status" value="1"/>
</dbReference>
<evidence type="ECO:0000256" key="1">
    <source>
        <dbReference type="ARBA" id="ARBA00004123"/>
    </source>
</evidence>
<comment type="similarity">
    <text evidence="2">Belongs to the bZIP family.</text>
</comment>
<accession>A0ABR1HBY6</accession>
<gene>
    <name evidence="10" type="primary">HAC1</name>
    <name evidence="10" type="ORF">QQX98_004190</name>
</gene>
<protein>
    <submittedName>
        <fullName evidence="10">Transcription factor that binds to CRE motif</fullName>
    </submittedName>
</protein>
<feature type="domain" description="BZIP" evidence="9">
    <location>
        <begin position="115"/>
        <end position="172"/>
    </location>
</feature>
<keyword evidence="6" id="KW-0834">Unfolded protein response</keyword>
<feature type="region of interest" description="Disordered" evidence="8">
    <location>
        <begin position="231"/>
        <end position="254"/>
    </location>
</feature>
<evidence type="ECO:0000313" key="11">
    <source>
        <dbReference type="Proteomes" id="UP001498476"/>
    </source>
</evidence>
<evidence type="ECO:0000256" key="6">
    <source>
        <dbReference type="ARBA" id="ARBA00023230"/>
    </source>
</evidence>
<dbReference type="EMBL" id="JAZAVJ010000051">
    <property type="protein sequence ID" value="KAK7418051.1"/>
    <property type="molecule type" value="Genomic_DNA"/>
</dbReference>
<dbReference type="InterPro" id="IPR004827">
    <property type="entry name" value="bZIP"/>
</dbReference>
<evidence type="ECO:0000259" key="9">
    <source>
        <dbReference type="PROSITE" id="PS50217"/>
    </source>
</evidence>
<dbReference type="SUPFAM" id="SSF57959">
    <property type="entry name" value="Leucine zipper domain"/>
    <property type="match status" value="1"/>
</dbReference>
<evidence type="ECO:0000256" key="3">
    <source>
        <dbReference type="ARBA" id="ARBA00023015"/>
    </source>
</evidence>
<reference evidence="10 11" key="1">
    <citation type="journal article" date="2025" name="Microbiol. Resour. Announc.">
        <title>Draft genome sequences for Neonectria magnoliae and Neonectria punicea, canker pathogens of Liriodendron tulipifera and Acer saccharum in West Virginia.</title>
        <authorList>
            <person name="Petronek H.M."/>
            <person name="Kasson M.T."/>
            <person name="Metheny A.M."/>
            <person name="Stauder C.M."/>
            <person name="Lovett B."/>
            <person name="Lynch S.C."/>
            <person name="Garnas J.R."/>
            <person name="Kasson L.R."/>
            <person name="Stajich J.E."/>
        </authorList>
    </citation>
    <scope>NUCLEOTIDE SEQUENCE [LARGE SCALE GENOMIC DNA]</scope>
    <source>
        <strain evidence="10 11">NRRL 64653</strain>
    </source>
</reference>
<evidence type="ECO:0000313" key="10">
    <source>
        <dbReference type="EMBL" id="KAK7418051.1"/>
    </source>
</evidence>
<evidence type="ECO:0000256" key="2">
    <source>
        <dbReference type="ARBA" id="ARBA00007163"/>
    </source>
</evidence>